<comment type="caution">
    <text evidence="1">The sequence shown here is derived from an EMBL/GenBank/DDBJ whole genome shotgun (WGS) entry which is preliminary data.</text>
</comment>
<gene>
    <name evidence="1" type="ORF">ABT39_MTgene4039</name>
</gene>
<geneLocation type="mitochondrion" evidence="1"/>
<proteinExistence type="predicted"/>
<evidence type="ECO:0000313" key="1">
    <source>
        <dbReference type="EMBL" id="KUM49488.1"/>
    </source>
</evidence>
<accession>A0A117NI66</accession>
<organism evidence="1">
    <name type="scientific">Picea glauca</name>
    <name type="common">White spruce</name>
    <name type="synonym">Pinus glauca</name>
    <dbReference type="NCBI Taxonomy" id="3330"/>
    <lineage>
        <taxon>Eukaryota</taxon>
        <taxon>Viridiplantae</taxon>
        <taxon>Streptophyta</taxon>
        <taxon>Embryophyta</taxon>
        <taxon>Tracheophyta</taxon>
        <taxon>Spermatophyta</taxon>
        <taxon>Pinopsida</taxon>
        <taxon>Pinidae</taxon>
        <taxon>Conifers I</taxon>
        <taxon>Pinales</taxon>
        <taxon>Pinaceae</taxon>
        <taxon>Picea</taxon>
    </lineage>
</organism>
<protein>
    <submittedName>
        <fullName evidence="1">Uncharacterized protein</fullName>
    </submittedName>
</protein>
<reference evidence="1" key="1">
    <citation type="journal article" date="2015" name="Genome Biol. Evol.">
        <title>Organellar Genomes of White Spruce (Picea glauca): Assembly and Annotation.</title>
        <authorList>
            <person name="Jackman S.D."/>
            <person name="Warren R.L."/>
            <person name="Gibb E.A."/>
            <person name="Vandervalk B.P."/>
            <person name="Mohamadi H."/>
            <person name="Chu J."/>
            <person name="Raymond A."/>
            <person name="Pleasance S."/>
            <person name="Coope R."/>
            <person name="Wildung M.R."/>
            <person name="Ritland C.E."/>
            <person name="Bousquet J."/>
            <person name="Jones S.J."/>
            <person name="Bohlmann J."/>
            <person name="Birol I."/>
        </authorList>
    </citation>
    <scope>NUCLEOTIDE SEQUENCE [LARGE SCALE GENOMIC DNA]</scope>
    <source>
        <tissue evidence="1">Flushing bud</tissue>
    </source>
</reference>
<name>A0A117NI66_PICGL</name>
<dbReference type="EMBL" id="LKAM01000003">
    <property type="protein sequence ID" value="KUM49488.1"/>
    <property type="molecule type" value="Genomic_DNA"/>
</dbReference>
<sequence>MCSLVGTPLSCSSLTIENPSRRARAGDPLVGPILMVFDRAERLAVTHCTRTAQCLAIRSLRSALDCLPSSPYRSTLISRVRPFLPPALDR</sequence>
<dbReference type="AlphaFoldDB" id="A0A117NI66"/>
<keyword evidence="1" id="KW-0496">Mitochondrion</keyword>